<dbReference type="OrthoDB" id="362267at2"/>
<dbReference type="STRING" id="1291379.TPE_2287"/>
<dbReference type="AlphaFoldDB" id="S6A4T6"/>
<gene>
    <name evidence="1" type="ORF">TPE_2287</name>
</gene>
<dbReference type="EMBL" id="CP004120">
    <property type="protein sequence ID" value="AGT44761.1"/>
    <property type="molecule type" value="Genomic_DNA"/>
</dbReference>
<evidence type="ECO:0000313" key="2">
    <source>
        <dbReference type="Proteomes" id="UP000015620"/>
    </source>
</evidence>
<name>S6A4T6_9SPIR</name>
<protein>
    <submittedName>
        <fullName evidence="1">Uncharacterized protein</fullName>
    </submittedName>
</protein>
<dbReference type="Proteomes" id="UP000015620">
    <property type="component" value="Chromosome"/>
</dbReference>
<sequence length="536" mass="62503">MIFLSNFIQKIIDFFLSLFSSNTEDYKTQKALRALASELKKAKYPVFRPETTILAGFPIIIYELYRTVLPIYSILKASIASSDIRISGLFLDKIVESGFSKEQQELKASLTLEKRCEKFENFLDENFDAKVKEQNKAFNDLLFNLTEPKFNRFDSIVNKLYAFFDLCEFKFNSFFAHFDSGFEPFIGTNSIRDQYNFQNIEGQEVLQEILDLDYLIRRIIIDEDFINGLFFLNSKLPEDLKREESFIQRALQNFSYIIENNLGIHSLRNLAKLIKKDPLFEDSIKPKIAFSAIEEYKQRVTAIFNSDSKKILKMQQEAQMANLIDNLFHNTEMLTVAIYNEELNKRIQAVTNLSLDWIKPLEIIKTYTKMFFEPKIEPFLRELIVEGFFEDKNFQKDLSADYYFCSSILDKLNEFEKFMSGRNENSIDLIKGYLTRLETGGDFEKNLSKIIDAVNLKALSIVREAGKHYFDLFKAAGIIEKDAHKAIPDYVNNLKAMIISTKNKERFSAFEESMTSFENFIEILKHYVILDIPGLV</sequence>
<reference evidence="1 2" key="1">
    <citation type="journal article" date="2013" name="PLoS ONE">
        <title>Genome-Wide Relatedness of Treponema pedis, from Gingiva and Necrotic Skin Lesions of Pigs, with the Human Oral Pathogen Treponema denticola.</title>
        <authorList>
            <person name="Svartstrom O."/>
            <person name="Mushtaq M."/>
            <person name="Pringle M."/>
            <person name="Segerman B."/>
        </authorList>
    </citation>
    <scope>NUCLEOTIDE SEQUENCE [LARGE SCALE GENOMIC DNA]</scope>
    <source>
        <strain evidence="1">T A4</strain>
    </source>
</reference>
<dbReference type="PATRIC" id="fig|1291379.3.peg.2260"/>
<evidence type="ECO:0000313" key="1">
    <source>
        <dbReference type="EMBL" id="AGT44761.1"/>
    </source>
</evidence>
<organism evidence="1 2">
    <name type="scientific">Treponema pedis str. T A4</name>
    <dbReference type="NCBI Taxonomy" id="1291379"/>
    <lineage>
        <taxon>Bacteria</taxon>
        <taxon>Pseudomonadati</taxon>
        <taxon>Spirochaetota</taxon>
        <taxon>Spirochaetia</taxon>
        <taxon>Spirochaetales</taxon>
        <taxon>Treponemataceae</taxon>
        <taxon>Treponema</taxon>
    </lineage>
</organism>
<dbReference type="GeneID" id="301090739"/>
<dbReference type="KEGG" id="tped:TPE_2287"/>
<keyword evidence="2" id="KW-1185">Reference proteome</keyword>
<dbReference type="HOGENOM" id="CLU_035985_0_0_12"/>
<dbReference type="RefSeq" id="WP_020966057.1">
    <property type="nucleotide sequence ID" value="NC_022097.1"/>
</dbReference>
<proteinExistence type="predicted"/>
<accession>S6A4T6</accession>